<dbReference type="GO" id="GO:1990716">
    <property type="term" value="C:axonemal central apparatus"/>
    <property type="evidence" value="ECO:0007669"/>
    <property type="project" value="TreeGrafter"/>
</dbReference>
<keyword evidence="6" id="KW-1185">Reference proteome</keyword>
<reference evidence="5 6" key="1">
    <citation type="submission" date="2024-04" db="EMBL/GenBank/DDBJ databases">
        <authorList>
            <consortium name="Genoscope - CEA"/>
            <person name="William W."/>
        </authorList>
    </citation>
    <scope>NUCLEOTIDE SEQUENCE [LARGE SCALE GENOMIC DNA]</scope>
</reference>
<keyword evidence="1 3" id="KW-0853">WD repeat</keyword>
<evidence type="ECO:0008006" key="7">
    <source>
        <dbReference type="Google" id="ProtNLM"/>
    </source>
</evidence>
<name>A0AAV2HAI4_LYMST</name>
<dbReference type="EMBL" id="CAXITT010000075">
    <property type="protein sequence ID" value="CAL1530782.1"/>
    <property type="molecule type" value="Genomic_DNA"/>
</dbReference>
<feature type="repeat" description="WD" evidence="3">
    <location>
        <begin position="457"/>
        <end position="498"/>
    </location>
</feature>
<evidence type="ECO:0000313" key="6">
    <source>
        <dbReference type="Proteomes" id="UP001497497"/>
    </source>
</evidence>
<dbReference type="SUPFAM" id="SSF50978">
    <property type="entry name" value="WD40 repeat-like"/>
    <property type="match status" value="1"/>
</dbReference>
<dbReference type="InterPro" id="IPR019775">
    <property type="entry name" value="WD40_repeat_CS"/>
</dbReference>
<dbReference type="PROSITE" id="PS00678">
    <property type="entry name" value="WD_REPEATS_1"/>
    <property type="match status" value="1"/>
</dbReference>
<evidence type="ECO:0000256" key="3">
    <source>
        <dbReference type="PROSITE-ProRule" id="PRU00221"/>
    </source>
</evidence>
<dbReference type="PROSITE" id="PS50082">
    <property type="entry name" value="WD_REPEATS_2"/>
    <property type="match status" value="6"/>
</dbReference>
<feature type="repeat" description="WD" evidence="3">
    <location>
        <begin position="415"/>
        <end position="456"/>
    </location>
</feature>
<evidence type="ECO:0000313" key="5">
    <source>
        <dbReference type="EMBL" id="CAL1530782.1"/>
    </source>
</evidence>
<dbReference type="InterPro" id="IPR001680">
    <property type="entry name" value="WD40_rpt"/>
</dbReference>
<proteinExistence type="predicted"/>
<accession>A0AAV2HAI4</accession>
<sequence length="614" mass="68587">MASTVEVEQFYIEKEEVAFDSDDEFKYEEVPVDEEISTPELEEDLDAAVRTIREAKEDAIAMAPGQSIPKPAVFTKPEVVDDFVRNFLIHMGMWRTLDSLQTEWYELQERGILKYTDVGDVPDVYTRNQQLENDIEFLQQEVTKYKNAALKAKDLYVKLRKERDFHRMHHKRIVQEKNKLIDDIKRLKRHYTQYPQQLDALKVRYEAAMKEKMLANLERDRAHGQLIGLQCTLKGIENFQGTYTPSPCITDKKPEEKKASKGPTHKQLLLERQKRALGAEGDIANQAPGFKRFVNDSEFPVDNGVNPQINLARGALGPIAKAGGFRLSGSFNAHTHAVSGLSLHPRKQILATASDDQTWKIWAIPSGEIIMTGEGHTDWVSDCDFHPIGSSLATTSGDTTVKIWDFSKAACVHTFTDHSAAVWSCSWHNCGDFLATSSMDNSAKVFDLNSLRCRHTLRGHTDSVNTVQFFPYSNTLLTSSADKTVSLWDGRTGLCAQTFYGHMHSVNHATFNLRGSTIASCDAYGVVKLWDVRSVAPIASFDVGPQAANKLAFDPSNTVIAVASSDSTIKIYELATGLITAVAGHEDAVQCIYFDPSGEFMVSGGSDNFVRIWS</sequence>
<dbReference type="PRINTS" id="PR00320">
    <property type="entry name" value="GPROTEINBRPT"/>
</dbReference>
<dbReference type="PANTHER" id="PTHR14604:SF3">
    <property type="entry name" value="SPERM-ASSOCIATED ANTIGEN 16 PROTEIN"/>
    <property type="match status" value="1"/>
</dbReference>
<dbReference type="GO" id="GO:0035082">
    <property type="term" value="P:axoneme assembly"/>
    <property type="evidence" value="ECO:0007669"/>
    <property type="project" value="TreeGrafter"/>
</dbReference>
<protein>
    <recommendedName>
        <fullName evidence="7">Sperm-associated antigen 16 protein</fullName>
    </recommendedName>
</protein>
<feature type="repeat" description="WD" evidence="3">
    <location>
        <begin position="331"/>
        <end position="372"/>
    </location>
</feature>
<dbReference type="Gene3D" id="2.130.10.10">
    <property type="entry name" value="YVTN repeat-like/Quinoprotein amine dehydrogenase"/>
    <property type="match status" value="3"/>
</dbReference>
<organism evidence="5 6">
    <name type="scientific">Lymnaea stagnalis</name>
    <name type="common">Great pond snail</name>
    <name type="synonym">Helix stagnalis</name>
    <dbReference type="NCBI Taxonomy" id="6523"/>
    <lineage>
        <taxon>Eukaryota</taxon>
        <taxon>Metazoa</taxon>
        <taxon>Spiralia</taxon>
        <taxon>Lophotrochozoa</taxon>
        <taxon>Mollusca</taxon>
        <taxon>Gastropoda</taxon>
        <taxon>Heterobranchia</taxon>
        <taxon>Euthyneura</taxon>
        <taxon>Panpulmonata</taxon>
        <taxon>Hygrophila</taxon>
        <taxon>Lymnaeoidea</taxon>
        <taxon>Lymnaeidae</taxon>
        <taxon>Lymnaea</taxon>
    </lineage>
</organism>
<dbReference type="InterPro" id="IPR020472">
    <property type="entry name" value="WD40_PAC1"/>
</dbReference>
<dbReference type="Pfam" id="PF00400">
    <property type="entry name" value="WD40"/>
    <property type="match status" value="7"/>
</dbReference>
<keyword evidence="4" id="KW-0175">Coiled coil</keyword>
<dbReference type="Proteomes" id="UP001497497">
    <property type="component" value="Unassembled WGS sequence"/>
</dbReference>
<keyword evidence="2" id="KW-0677">Repeat</keyword>
<evidence type="ECO:0000256" key="2">
    <source>
        <dbReference type="ARBA" id="ARBA00022737"/>
    </source>
</evidence>
<dbReference type="InterPro" id="IPR050995">
    <property type="entry name" value="WD-F-box_domain-protein"/>
</dbReference>
<dbReference type="SMART" id="SM00320">
    <property type="entry name" value="WD40"/>
    <property type="match status" value="7"/>
</dbReference>
<feature type="repeat" description="WD" evidence="3">
    <location>
        <begin position="499"/>
        <end position="540"/>
    </location>
</feature>
<dbReference type="InterPro" id="IPR036322">
    <property type="entry name" value="WD40_repeat_dom_sf"/>
</dbReference>
<feature type="repeat" description="WD" evidence="3">
    <location>
        <begin position="373"/>
        <end position="414"/>
    </location>
</feature>
<dbReference type="FunFam" id="2.130.10.10:FF:001313">
    <property type="entry name" value="Predicted protein"/>
    <property type="match status" value="1"/>
</dbReference>
<dbReference type="PROSITE" id="PS50294">
    <property type="entry name" value="WD_REPEATS_REGION"/>
    <property type="match status" value="4"/>
</dbReference>
<dbReference type="CDD" id="cd00200">
    <property type="entry name" value="WD40"/>
    <property type="match status" value="1"/>
</dbReference>
<evidence type="ECO:0000256" key="1">
    <source>
        <dbReference type="ARBA" id="ARBA00022574"/>
    </source>
</evidence>
<dbReference type="PANTHER" id="PTHR14604">
    <property type="entry name" value="WD40 REPEAT PF20"/>
    <property type="match status" value="1"/>
</dbReference>
<evidence type="ECO:0000256" key="4">
    <source>
        <dbReference type="SAM" id="Coils"/>
    </source>
</evidence>
<dbReference type="AlphaFoldDB" id="A0AAV2HAI4"/>
<feature type="coiled-coil region" evidence="4">
    <location>
        <begin position="121"/>
        <end position="218"/>
    </location>
</feature>
<dbReference type="InterPro" id="IPR015943">
    <property type="entry name" value="WD40/YVTN_repeat-like_dom_sf"/>
</dbReference>
<gene>
    <name evidence="5" type="ORF">GSLYS_00004907001</name>
</gene>
<comment type="caution">
    <text evidence="5">The sequence shown here is derived from an EMBL/GenBank/DDBJ whole genome shotgun (WGS) entry which is preliminary data.</text>
</comment>
<feature type="repeat" description="WD" evidence="3">
    <location>
        <begin position="582"/>
        <end position="614"/>
    </location>
</feature>